<proteinExistence type="predicted"/>
<evidence type="ECO:0000313" key="3">
    <source>
        <dbReference type="Proteomes" id="UP000654918"/>
    </source>
</evidence>
<comment type="caution">
    <text evidence="2">The sequence shown here is derived from an EMBL/GenBank/DDBJ whole genome shotgun (WGS) entry which is preliminary data.</text>
</comment>
<organism evidence="2 3">
    <name type="scientific">Colletotrichum plurivorum</name>
    <dbReference type="NCBI Taxonomy" id="2175906"/>
    <lineage>
        <taxon>Eukaryota</taxon>
        <taxon>Fungi</taxon>
        <taxon>Dikarya</taxon>
        <taxon>Ascomycota</taxon>
        <taxon>Pezizomycotina</taxon>
        <taxon>Sordariomycetes</taxon>
        <taxon>Hypocreomycetidae</taxon>
        <taxon>Glomerellales</taxon>
        <taxon>Glomerellaceae</taxon>
        <taxon>Colletotrichum</taxon>
        <taxon>Colletotrichum orchidearum species complex</taxon>
    </lineage>
</organism>
<dbReference type="Proteomes" id="UP000654918">
    <property type="component" value="Unassembled WGS sequence"/>
</dbReference>
<feature type="region of interest" description="Disordered" evidence="1">
    <location>
        <begin position="132"/>
        <end position="162"/>
    </location>
</feature>
<reference evidence="2" key="1">
    <citation type="journal article" date="2020" name="Phytopathology">
        <title>Genome Sequence Resources of Colletotrichum truncatum, C. plurivorum, C. musicola, and C. sojae: Four Species Pathogenic to Soybean (Glycine max).</title>
        <authorList>
            <person name="Rogerio F."/>
            <person name="Boufleur T.R."/>
            <person name="Ciampi-Guillardi M."/>
            <person name="Sukno S.A."/>
            <person name="Thon M.R."/>
            <person name="Massola Junior N.S."/>
            <person name="Baroncelli R."/>
        </authorList>
    </citation>
    <scope>NUCLEOTIDE SEQUENCE</scope>
    <source>
        <strain evidence="2">LFN00145</strain>
    </source>
</reference>
<dbReference type="AlphaFoldDB" id="A0A8H6KDS6"/>
<feature type="compositionally biased region" description="Polar residues" evidence="1">
    <location>
        <begin position="141"/>
        <end position="150"/>
    </location>
</feature>
<protein>
    <submittedName>
        <fullName evidence="2">Uncharacterized protein</fullName>
    </submittedName>
</protein>
<dbReference type="EMBL" id="WIGO01000112">
    <property type="protein sequence ID" value="KAF6829103.1"/>
    <property type="molecule type" value="Genomic_DNA"/>
</dbReference>
<evidence type="ECO:0000256" key="1">
    <source>
        <dbReference type="SAM" id="MobiDB-lite"/>
    </source>
</evidence>
<accession>A0A8H6KDS6</accession>
<evidence type="ECO:0000313" key="2">
    <source>
        <dbReference type="EMBL" id="KAF6829103.1"/>
    </source>
</evidence>
<name>A0A8H6KDS6_9PEZI</name>
<sequence>MTMNTVPMMSMGTGTNMAALPVFGARTRFPMSPLGELLAASSIDSRLGLKLEPTPSHLSRVVYVSTHTDATTHLPLYEISESYRDAVKAEPVGGSNYKLKLALMRKPTGDGTHGEVRYLVDFQDGAATVERRVPGGDGEVSSVSLPNQGDGSFEVESAHADRPSRLSLTASFPITEIEPNHPRSAQKPWFTVFHHASGATEPCPSHLEWQIHPVEHGALRYTLTDSGAAAGADPVVHAIYHHVGIAFGLPHDYSQGVLLLSEDLSDQAEALAVATLLGLLHQVRRLNQPPPRPKRKSLVKRVLEKI</sequence>
<keyword evidence="3" id="KW-1185">Reference proteome</keyword>
<gene>
    <name evidence="2" type="ORF">CPLU01_08116</name>
</gene>